<reference evidence="2" key="1">
    <citation type="submission" date="2023-10" db="EMBL/GenBank/DDBJ databases">
        <authorList>
            <person name="Chen Y."/>
            <person name="Shah S."/>
            <person name="Dougan E. K."/>
            <person name="Thang M."/>
            <person name="Chan C."/>
        </authorList>
    </citation>
    <scope>NUCLEOTIDE SEQUENCE [LARGE SCALE GENOMIC DNA]</scope>
</reference>
<feature type="region of interest" description="Disordered" evidence="1">
    <location>
        <begin position="1"/>
        <end position="42"/>
    </location>
</feature>
<gene>
    <name evidence="2" type="ORF">PCOR1329_LOCUS53389</name>
</gene>
<sequence length="488" mass="51820">MAKSAMKSARMTVVKPAPKAAMKTVAKPEKRPPPMRPAPKGEAQFKKHVQISACASSGKMLGAGAKAKLGKARAKELPGPQCNGENAGKGETAPLACKAKGESIDFRGLCGIDVVNRVRIGVELGYMPRMEGKKCPRECGTKLSLQASAGGRSPGITMGVGNVEVNVPTLCRHRCGDRTCAVMKVGVAVQSEEGAPISRGGNGGAPAGEGLLAVHSACAPWAARHPSRGDCTVVQGISKASMALHLGEVRRRMAQLSLEEQARIEFKDGMPVELGECGTKAERASCEKPCGKCKPECPGYRLRWNRWLIMASMAGGGGVPLGGAQCDEAVKKHLGRGAIALIDGADCYDAFAAGDLICSPCCDRRDCLERAKAAGPAKQCLGSRQRHGRGRFRAQYRRPALSHGVVSHKKEEWAVVKAARVQDKDGNVRVVKLKHGTEAADGSWDEVKTALPSSIKSADHDRIAEYVHAWAWRARRHGADLFAALCSK</sequence>
<dbReference type="EMBL" id="CAUYUJ010016505">
    <property type="protein sequence ID" value="CAK0866047.1"/>
    <property type="molecule type" value="Genomic_DNA"/>
</dbReference>
<evidence type="ECO:0000313" key="2">
    <source>
        <dbReference type="EMBL" id="CAK0866047.1"/>
    </source>
</evidence>
<accession>A0ABN9V078</accession>
<name>A0ABN9V078_9DINO</name>
<dbReference type="Proteomes" id="UP001189429">
    <property type="component" value="Unassembled WGS sequence"/>
</dbReference>
<organism evidence="2 3">
    <name type="scientific">Prorocentrum cordatum</name>
    <dbReference type="NCBI Taxonomy" id="2364126"/>
    <lineage>
        <taxon>Eukaryota</taxon>
        <taxon>Sar</taxon>
        <taxon>Alveolata</taxon>
        <taxon>Dinophyceae</taxon>
        <taxon>Prorocentrales</taxon>
        <taxon>Prorocentraceae</taxon>
        <taxon>Prorocentrum</taxon>
    </lineage>
</organism>
<comment type="caution">
    <text evidence="2">The sequence shown here is derived from an EMBL/GenBank/DDBJ whole genome shotgun (WGS) entry which is preliminary data.</text>
</comment>
<proteinExistence type="predicted"/>
<protein>
    <submittedName>
        <fullName evidence="2">Uncharacterized protein</fullName>
    </submittedName>
</protein>
<keyword evidence="3" id="KW-1185">Reference proteome</keyword>
<evidence type="ECO:0000256" key="1">
    <source>
        <dbReference type="SAM" id="MobiDB-lite"/>
    </source>
</evidence>
<evidence type="ECO:0000313" key="3">
    <source>
        <dbReference type="Proteomes" id="UP001189429"/>
    </source>
</evidence>